<dbReference type="Gene3D" id="3.40.50.150">
    <property type="entry name" value="Vaccinia Virus protein VP39"/>
    <property type="match status" value="1"/>
</dbReference>
<protein>
    <recommendedName>
        <fullName evidence="1">Methyltransferase domain-containing protein</fullName>
    </recommendedName>
</protein>
<dbReference type="InterPro" id="IPR029063">
    <property type="entry name" value="SAM-dependent_MTases_sf"/>
</dbReference>
<dbReference type="Pfam" id="PF13649">
    <property type="entry name" value="Methyltransf_25"/>
    <property type="match status" value="1"/>
</dbReference>
<proteinExistence type="predicted"/>
<evidence type="ECO:0000259" key="1">
    <source>
        <dbReference type="Pfam" id="PF13649"/>
    </source>
</evidence>
<gene>
    <name evidence="2" type="ORF">MNBD_GAMMA08-586</name>
</gene>
<dbReference type="SUPFAM" id="SSF53335">
    <property type="entry name" value="S-adenosyl-L-methionine-dependent methyltransferases"/>
    <property type="match status" value="1"/>
</dbReference>
<organism evidence="2">
    <name type="scientific">hydrothermal vent metagenome</name>
    <dbReference type="NCBI Taxonomy" id="652676"/>
    <lineage>
        <taxon>unclassified sequences</taxon>
        <taxon>metagenomes</taxon>
        <taxon>ecological metagenomes</taxon>
    </lineage>
</organism>
<dbReference type="CDD" id="cd02440">
    <property type="entry name" value="AdoMet_MTases"/>
    <property type="match status" value="1"/>
</dbReference>
<evidence type="ECO:0000313" key="2">
    <source>
        <dbReference type="EMBL" id="VAW68021.1"/>
    </source>
</evidence>
<feature type="domain" description="Methyltransferase" evidence="1">
    <location>
        <begin position="36"/>
        <end position="123"/>
    </location>
</feature>
<sequence>MPNWNKTYAEKIIDDATPADVLVENKQRLSPQGVALDFASGLAGNGIYLARKGYHVSAWDLSQVAVEKINAYAAENELTLNAQVHDLENNLPKIKNKFDVVVVSYFLHRESLRYLYDILKKGGVLFYQTFSGEPFQQQGPQRSEFRLKSNELLTVFSDMQLLFYQEDDRCSASANAKPGQTCFVAKK</sequence>
<reference evidence="2" key="1">
    <citation type="submission" date="2018-06" db="EMBL/GenBank/DDBJ databases">
        <authorList>
            <person name="Zhirakovskaya E."/>
        </authorList>
    </citation>
    <scope>NUCLEOTIDE SEQUENCE</scope>
</reference>
<dbReference type="EMBL" id="UOFH01000415">
    <property type="protein sequence ID" value="VAW68021.1"/>
    <property type="molecule type" value="Genomic_DNA"/>
</dbReference>
<dbReference type="AlphaFoldDB" id="A0A3B0XKC3"/>
<name>A0A3B0XKC3_9ZZZZ</name>
<dbReference type="InterPro" id="IPR041698">
    <property type="entry name" value="Methyltransf_25"/>
</dbReference>
<accession>A0A3B0XKC3</accession>